<accession>A0ACC2F0F6</accession>
<keyword evidence="2" id="KW-1185">Reference proteome</keyword>
<reference evidence="1" key="1">
    <citation type="submission" date="2021-05" db="EMBL/GenBank/DDBJ databases">
        <authorList>
            <person name="Pan Q."/>
            <person name="Jouanno E."/>
            <person name="Zahm M."/>
            <person name="Klopp C."/>
            <person name="Cabau C."/>
            <person name="Louis A."/>
            <person name="Berthelot C."/>
            <person name="Parey E."/>
            <person name="Roest Crollius H."/>
            <person name="Montfort J."/>
            <person name="Robinson-Rechavi M."/>
            <person name="Bouchez O."/>
            <person name="Lampietro C."/>
            <person name="Lopez Roques C."/>
            <person name="Donnadieu C."/>
            <person name="Postlethwait J."/>
            <person name="Bobe J."/>
            <person name="Dillon D."/>
            <person name="Chandos A."/>
            <person name="von Hippel F."/>
            <person name="Guiguen Y."/>
        </authorList>
    </citation>
    <scope>NUCLEOTIDE SEQUENCE</scope>
    <source>
        <strain evidence="1">YG-Jan2019</strain>
    </source>
</reference>
<evidence type="ECO:0000313" key="1">
    <source>
        <dbReference type="EMBL" id="KAJ7984770.1"/>
    </source>
</evidence>
<evidence type="ECO:0000313" key="2">
    <source>
        <dbReference type="Proteomes" id="UP001157502"/>
    </source>
</evidence>
<comment type="caution">
    <text evidence="1">The sequence shown here is derived from an EMBL/GenBank/DDBJ whole genome shotgun (WGS) entry which is preliminary data.</text>
</comment>
<gene>
    <name evidence="1" type="ORF">DPEC_G00358210</name>
</gene>
<organism evidence="1 2">
    <name type="scientific">Dallia pectoralis</name>
    <name type="common">Alaska blackfish</name>
    <dbReference type="NCBI Taxonomy" id="75939"/>
    <lineage>
        <taxon>Eukaryota</taxon>
        <taxon>Metazoa</taxon>
        <taxon>Chordata</taxon>
        <taxon>Craniata</taxon>
        <taxon>Vertebrata</taxon>
        <taxon>Euteleostomi</taxon>
        <taxon>Actinopterygii</taxon>
        <taxon>Neopterygii</taxon>
        <taxon>Teleostei</taxon>
        <taxon>Protacanthopterygii</taxon>
        <taxon>Esociformes</taxon>
        <taxon>Umbridae</taxon>
        <taxon>Dallia</taxon>
    </lineage>
</organism>
<name>A0ACC2F0F6_DALPE</name>
<protein>
    <submittedName>
        <fullName evidence="1">Uncharacterized protein</fullName>
    </submittedName>
</protein>
<dbReference type="Proteomes" id="UP001157502">
    <property type="component" value="Chromosome 37"/>
</dbReference>
<sequence>MSFAMSDPAFRFGSALSCRLKWKSPRIGFQGFNVTGLCNPGNAGATVWGGAMSRHHGGCCGSRLHPQSAE</sequence>
<proteinExistence type="predicted"/>
<dbReference type="EMBL" id="CM055764">
    <property type="protein sequence ID" value="KAJ7984770.1"/>
    <property type="molecule type" value="Genomic_DNA"/>
</dbReference>